<protein>
    <submittedName>
        <fullName evidence="2">Uncharacterized protein</fullName>
    </submittedName>
</protein>
<dbReference type="RefSeq" id="WP_346227804.1">
    <property type="nucleotide sequence ID" value="NZ_JBDJAW010000018.1"/>
</dbReference>
<accession>A0ABV0ASQ3</accession>
<comment type="caution">
    <text evidence="2">The sequence shown here is derived from an EMBL/GenBank/DDBJ whole genome shotgun (WGS) entry which is preliminary data.</text>
</comment>
<proteinExistence type="predicted"/>
<sequence>MPVTCPHRTTALVEAILLLQLIEEGRYSGSKQLGRLVGSGESCRYDHGMPGPTVGMRIAGANLLGAVLGAAVSLILDMAADAGQRECRGSPSLCIGTGPVVGLAVGAALVVLGCLVGFAVLGIRPLIVSVPSGFALLLFTTWAYLSSVPGGRLHPLFAYAACTALFLGLLALIVTPGLRVVGVVVLAGAVVAVLLSGRAIHVAVQQNDEERALARLRVPLLAPDIAGYRLDSAYPAGDSLVLNLKNPDKRHWGAPGAIELLISPVPPGFAPPTTCLAVQPGPAINGNDGDAACQKAGPNRWKRSDDDAIQLIERRGDVLVVVGAWAEAMSLTDLGEVIDSLRPTTPAMLRAAVRASRQSSFAAIQASVTPFGLGPWR</sequence>
<evidence type="ECO:0000313" key="2">
    <source>
        <dbReference type="EMBL" id="MEN3537852.1"/>
    </source>
</evidence>
<keyword evidence="3" id="KW-1185">Reference proteome</keyword>
<feature type="transmembrane region" description="Helical" evidence="1">
    <location>
        <begin position="126"/>
        <end position="144"/>
    </location>
</feature>
<feature type="transmembrane region" description="Helical" evidence="1">
    <location>
        <begin position="100"/>
        <end position="120"/>
    </location>
</feature>
<gene>
    <name evidence="2" type="ORF">AAH991_22250</name>
</gene>
<reference evidence="2 3" key="1">
    <citation type="submission" date="2024-05" db="EMBL/GenBank/DDBJ databases">
        <title>Microbispora sp.ZYX-F-249.</title>
        <authorList>
            <person name="Xie H."/>
        </authorList>
    </citation>
    <scope>NUCLEOTIDE SEQUENCE [LARGE SCALE GENOMIC DNA]</scope>
    <source>
        <strain evidence="2 3">ZYX-F-249</strain>
    </source>
</reference>
<organism evidence="2 3">
    <name type="scientific">Microbispora maris</name>
    <dbReference type="NCBI Taxonomy" id="3144104"/>
    <lineage>
        <taxon>Bacteria</taxon>
        <taxon>Bacillati</taxon>
        <taxon>Actinomycetota</taxon>
        <taxon>Actinomycetes</taxon>
        <taxon>Streptosporangiales</taxon>
        <taxon>Streptosporangiaceae</taxon>
        <taxon>Microbispora</taxon>
    </lineage>
</organism>
<feature type="transmembrane region" description="Helical" evidence="1">
    <location>
        <begin position="156"/>
        <end position="174"/>
    </location>
</feature>
<feature type="transmembrane region" description="Helical" evidence="1">
    <location>
        <begin position="58"/>
        <end position="79"/>
    </location>
</feature>
<evidence type="ECO:0000256" key="1">
    <source>
        <dbReference type="SAM" id="Phobius"/>
    </source>
</evidence>
<dbReference type="Proteomes" id="UP001447516">
    <property type="component" value="Unassembled WGS sequence"/>
</dbReference>
<keyword evidence="1" id="KW-0812">Transmembrane</keyword>
<keyword evidence="1" id="KW-0472">Membrane</keyword>
<dbReference type="EMBL" id="JBDJAW010000018">
    <property type="protein sequence ID" value="MEN3537852.1"/>
    <property type="molecule type" value="Genomic_DNA"/>
</dbReference>
<keyword evidence="1" id="KW-1133">Transmembrane helix</keyword>
<name>A0ABV0ASQ3_9ACTN</name>
<feature type="transmembrane region" description="Helical" evidence="1">
    <location>
        <begin position="180"/>
        <end position="201"/>
    </location>
</feature>
<evidence type="ECO:0000313" key="3">
    <source>
        <dbReference type="Proteomes" id="UP001447516"/>
    </source>
</evidence>